<feature type="region of interest" description="Disordered" evidence="1">
    <location>
        <begin position="1"/>
        <end position="20"/>
    </location>
</feature>
<evidence type="ECO:0000256" key="1">
    <source>
        <dbReference type="SAM" id="MobiDB-lite"/>
    </source>
</evidence>
<sequence>MNCLQNIPRSSGLPLRSFTGTSRNPYAAVVSLVVSGPESSTEKDETEKDEGKSDTYSNDMTAAMGAG</sequence>
<protein>
    <submittedName>
        <fullName evidence="2">Uncharacterized protein</fullName>
    </submittedName>
</protein>
<name>A0A9Q1M5I2_9SOLA</name>
<proteinExistence type="predicted"/>
<reference evidence="3" key="1">
    <citation type="journal article" date="2023" name="Proc. Natl. Acad. Sci. U.S.A.">
        <title>Genomic and structural basis for evolution of tropane alkaloid biosynthesis.</title>
        <authorList>
            <person name="Wanga Y.-J."/>
            <person name="Taina T."/>
            <person name="Yua J.-Y."/>
            <person name="Lia J."/>
            <person name="Xua B."/>
            <person name="Chenc J."/>
            <person name="D'Auriad J.C."/>
            <person name="Huanga J.-P."/>
            <person name="Huanga S.-X."/>
        </authorList>
    </citation>
    <scope>NUCLEOTIDE SEQUENCE [LARGE SCALE GENOMIC DNA]</scope>
    <source>
        <strain evidence="3">cv. KIB-2019</strain>
    </source>
</reference>
<dbReference type="EMBL" id="JAJAGQ010000010">
    <property type="protein sequence ID" value="KAJ8551465.1"/>
    <property type="molecule type" value="Genomic_DNA"/>
</dbReference>
<dbReference type="Proteomes" id="UP001152561">
    <property type="component" value="Unassembled WGS sequence"/>
</dbReference>
<comment type="caution">
    <text evidence="2">The sequence shown here is derived from an EMBL/GenBank/DDBJ whole genome shotgun (WGS) entry which is preliminary data.</text>
</comment>
<feature type="compositionally biased region" description="Basic and acidic residues" evidence="1">
    <location>
        <begin position="40"/>
        <end position="53"/>
    </location>
</feature>
<accession>A0A9Q1M5I2</accession>
<keyword evidence="3" id="KW-1185">Reference proteome</keyword>
<feature type="region of interest" description="Disordered" evidence="1">
    <location>
        <begin position="34"/>
        <end position="67"/>
    </location>
</feature>
<evidence type="ECO:0000313" key="2">
    <source>
        <dbReference type="EMBL" id="KAJ8551465.1"/>
    </source>
</evidence>
<evidence type="ECO:0000313" key="3">
    <source>
        <dbReference type="Proteomes" id="UP001152561"/>
    </source>
</evidence>
<gene>
    <name evidence="2" type="ORF">K7X08_021480</name>
</gene>
<dbReference type="AlphaFoldDB" id="A0A9Q1M5I2"/>
<organism evidence="2 3">
    <name type="scientific">Anisodus acutangulus</name>
    <dbReference type="NCBI Taxonomy" id="402998"/>
    <lineage>
        <taxon>Eukaryota</taxon>
        <taxon>Viridiplantae</taxon>
        <taxon>Streptophyta</taxon>
        <taxon>Embryophyta</taxon>
        <taxon>Tracheophyta</taxon>
        <taxon>Spermatophyta</taxon>
        <taxon>Magnoliopsida</taxon>
        <taxon>eudicotyledons</taxon>
        <taxon>Gunneridae</taxon>
        <taxon>Pentapetalae</taxon>
        <taxon>asterids</taxon>
        <taxon>lamiids</taxon>
        <taxon>Solanales</taxon>
        <taxon>Solanaceae</taxon>
        <taxon>Solanoideae</taxon>
        <taxon>Hyoscyameae</taxon>
        <taxon>Anisodus</taxon>
    </lineage>
</organism>